<dbReference type="SUPFAM" id="SSF55729">
    <property type="entry name" value="Acyl-CoA N-acyltransferases (Nat)"/>
    <property type="match status" value="1"/>
</dbReference>
<evidence type="ECO:0000313" key="2">
    <source>
        <dbReference type="Proteomes" id="UP001168821"/>
    </source>
</evidence>
<evidence type="ECO:0000313" key="1">
    <source>
        <dbReference type="EMBL" id="KAJ3657147.1"/>
    </source>
</evidence>
<dbReference type="EMBL" id="JALNTZ010000004">
    <property type="protein sequence ID" value="KAJ3657147.1"/>
    <property type="molecule type" value="Genomic_DNA"/>
</dbReference>
<name>A0AA38INH1_9CUCU</name>
<sequence length="242" mass="27257">MDIQKWWVNDDIYCQRLTADYLEEATKMLETSFYPQENVCMVLGISEDLEAVRELRDLTNAAAKDGISVIAIDKKTNKVVGTAFNKIQVKNDPVFENFAKSWKSPRSKALVELMSEIDSLCNLFDYCQTDCLLELMFLGTTTEYRGKGIAKKLSEITFEIGTNLAKGVNARKSLDGTELPLGPRPKIISAIFATIATQKIGRRLGFEVVAEKFYNEMDFQGTKFSDVITNGSTKLTLEYKKL</sequence>
<gene>
    <name evidence="1" type="ORF">Zmor_016172</name>
</gene>
<dbReference type="Proteomes" id="UP001168821">
    <property type="component" value="Unassembled WGS sequence"/>
</dbReference>
<dbReference type="GO" id="GO:0008080">
    <property type="term" value="F:N-acetyltransferase activity"/>
    <property type="evidence" value="ECO:0007669"/>
    <property type="project" value="TreeGrafter"/>
</dbReference>
<dbReference type="AlphaFoldDB" id="A0AA38INH1"/>
<organism evidence="1 2">
    <name type="scientific">Zophobas morio</name>
    <dbReference type="NCBI Taxonomy" id="2755281"/>
    <lineage>
        <taxon>Eukaryota</taxon>
        <taxon>Metazoa</taxon>
        <taxon>Ecdysozoa</taxon>
        <taxon>Arthropoda</taxon>
        <taxon>Hexapoda</taxon>
        <taxon>Insecta</taxon>
        <taxon>Pterygota</taxon>
        <taxon>Neoptera</taxon>
        <taxon>Endopterygota</taxon>
        <taxon>Coleoptera</taxon>
        <taxon>Polyphaga</taxon>
        <taxon>Cucujiformia</taxon>
        <taxon>Tenebrionidae</taxon>
        <taxon>Zophobas</taxon>
    </lineage>
</organism>
<evidence type="ECO:0008006" key="3">
    <source>
        <dbReference type="Google" id="ProtNLM"/>
    </source>
</evidence>
<comment type="caution">
    <text evidence="1">The sequence shown here is derived from an EMBL/GenBank/DDBJ whole genome shotgun (WGS) entry which is preliminary data.</text>
</comment>
<dbReference type="PANTHER" id="PTHR20905">
    <property type="entry name" value="N-ACETYLTRANSFERASE-RELATED"/>
    <property type="match status" value="1"/>
</dbReference>
<dbReference type="PANTHER" id="PTHR20905:SF28">
    <property type="entry name" value="GH28833P-RELATED"/>
    <property type="match status" value="1"/>
</dbReference>
<reference evidence="1" key="1">
    <citation type="journal article" date="2023" name="G3 (Bethesda)">
        <title>Whole genome assemblies of Zophobas morio and Tenebrio molitor.</title>
        <authorList>
            <person name="Kaur S."/>
            <person name="Stinson S.A."/>
            <person name="diCenzo G.C."/>
        </authorList>
    </citation>
    <scope>NUCLEOTIDE SEQUENCE</scope>
    <source>
        <strain evidence="1">QUZm001</strain>
    </source>
</reference>
<keyword evidence="2" id="KW-1185">Reference proteome</keyword>
<dbReference type="InterPro" id="IPR016181">
    <property type="entry name" value="Acyl_CoA_acyltransferase"/>
</dbReference>
<accession>A0AA38INH1</accession>
<dbReference type="Gene3D" id="3.40.630.30">
    <property type="match status" value="1"/>
</dbReference>
<protein>
    <recommendedName>
        <fullName evidence="3">N-acetyltransferase domain-containing protein</fullName>
    </recommendedName>
</protein>
<proteinExistence type="predicted"/>